<name>A0A930GYV4_9FIRM</name>
<organism evidence="1 2">
    <name type="scientific">Oribacterium sinus</name>
    <dbReference type="NCBI Taxonomy" id="237576"/>
    <lineage>
        <taxon>Bacteria</taxon>
        <taxon>Bacillati</taxon>
        <taxon>Bacillota</taxon>
        <taxon>Clostridia</taxon>
        <taxon>Lachnospirales</taxon>
        <taxon>Lachnospiraceae</taxon>
        <taxon>Oribacterium</taxon>
    </lineage>
</organism>
<feature type="non-terminal residue" evidence="1">
    <location>
        <position position="1"/>
    </location>
</feature>
<accession>A0A930GYV4</accession>
<dbReference type="AlphaFoldDB" id="A0A930GYV4"/>
<evidence type="ECO:0000313" key="1">
    <source>
        <dbReference type="EMBL" id="MBF1273286.1"/>
    </source>
</evidence>
<sequence length="54" mass="6233">KNTPNKKSYSSFAELLKDIEDIYEEIERSEEDIAAGRTTPAIEVLEEIREKYGL</sequence>
<dbReference type="Proteomes" id="UP000775770">
    <property type="component" value="Unassembled WGS sequence"/>
</dbReference>
<reference evidence="1" key="1">
    <citation type="submission" date="2020-04" db="EMBL/GenBank/DDBJ databases">
        <title>Deep metagenomics examines the oral microbiome during advanced dental caries in children, revealing novel taxa and co-occurrences with host molecules.</title>
        <authorList>
            <person name="Baker J.L."/>
            <person name="Morton J.T."/>
            <person name="Dinis M."/>
            <person name="Alvarez R."/>
            <person name="Tran N.C."/>
            <person name="Knight R."/>
            <person name="Edlund A."/>
        </authorList>
    </citation>
    <scope>NUCLEOTIDE SEQUENCE</scope>
    <source>
        <strain evidence="1">JCVI_38_bin.19</strain>
    </source>
</reference>
<comment type="caution">
    <text evidence="1">The sequence shown here is derived from an EMBL/GenBank/DDBJ whole genome shotgun (WGS) entry which is preliminary data.</text>
</comment>
<dbReference type="EMBL" id="JABZRA010000119">
    <property type="protein sequence ID" value="MBF1273286.1"/>
    <property type="molecule type" value="Genomic_DNA"/>
</dbReference>
<proteinExistence type="predicted"/>
<evidence type="ECO:0000313" key="2">
    <source>
        <dbReference type="Proteomes" id="UP000775770"/>
    </source>
</evidence>
<gene>
    <name evidence="1" type="ORF">HXM90_07730</name>
</gene>
<protein>
    <submittedName>
        <fullName evidence="1">Uncharacterized protein</fullName>
    </submittedName>
</protein>